<dbReference type="GO" id="GO:0050418">
    <property type="term" value="F:hydroxylamine reductase activity"/>
    <property type="evidence" value="ECO:0007669"/>
    <property type="project" value="UniProtKB-UniRule"/>
</dbReference>
<dbReference type="GO" id="GO:0051539">
    <property type="term" value="F:4 iron, 4 sulfur cluster binding"/>
    <property type="evidence" value="ECO:0007669"/>
    <property type="project" value="UniProtKB-KW"/>
</dbReference>
<feature type="binding site" evidence="6">
    <location>
        <position position="27"/>
    </location>
    <ligand>
        <name>[4Fe-4S] cluster</name>
        <dbReference type="ChEBI" id="CHEBI:49883"/>
    </ligand>
</feature>
<dbReference type="Proteomes" id="UP000000445">
    <property type="component" value="Chromosome"/>
</dbReference>
<proteinExistence type="inferred from homology"/>
<feature type="binding site" evidence="6">
    <location>
        <position position="141"/>
    </location>
    <ligand>
        <name>hybrid [4Fe-2O-2S] cluster</name>
        <dbReference type="ChEBI" id="CHEBI:60519"/>
    </ligand>
</feature>
<dbReference type="eggNOG" id="COG1151">
    <property type="taxonomic scope" value="Bacteria"/>
</dbReference>
<dbReference type="InterPro" id="IPR016100">
    <property type="entry name" value="Prismane_a-bundle"/>
</dbReference>
<dbReference type="PANTHER" id="PTHR30109">
    <property type="entry name" value="HYDROXYLAMINE REDUCTASE"/>
    <property type="match status" value="1"/>
</dbReference>
<keyword evidence="2 6" id="KW-0479">Metal-binding</keyword>
<dbReference type="GO" id="GO:0005737">
    <property type="term" value="C:cytoplasm"/>
    <property type="evidence" value="ECO:0007669"/>
    <property type="project" value="UniProtKB-SubCell"/>
</dbReference>
<comment type="cofactor">
    <cofactor evidence="6">
        <name>[4Fe-4S] cluster</name>
        <dbReference type="ChEBI" id="CHEBI:49883"/>
    </cofactor>
    <text evidence="6">Binds 1 [4Fe-4S] cluster.</text>
</comment>
<evidence type="ECO:0000256" key="5">
    <source>
        <dbReference type="ARBA" id="ARBA00023014"/>
    </source>
</evidence>
<dbReference type="Gene3D" id="3.40.50.2030">
    <property type="match status" value="2"/>
</dbReference>
<dbReference type="NCBIfam" id="TIGR01703">
    <property type="entry name" value="hybrid_clust"/>
    <property type="match status" value="1"/>
</dbReference>
<feature type="binding site" evidence="6">
    <location>
        <position position="324"/>
    </location>
    <ligand>
        <name>hybrid [4Fe-2O-2S] cluster</name>
        <dbReference type="ChEBI" id="CHEBI:60519"/>
    </ligand>
</feature>
<sequence length="441" mass="49072">MKALTRGGKSMQMFCYQCSQTAKGVGCTEYGVCGKSPTLARLQDNLIFAIKGISAYYYHARELGYDDPEIAGFLDKALYSTLTNVNFDAQSFVEYALEAGRMNLKTMKLLKKAHIETYGEPTPVEVETGTRKGKGIIVTGHNLKALEELLKQVEGTNIYVYTHSEMLPAHGYPGLRKYKNLAGNLGKAWYDQRKLFAEYPVAILGTSNCVLIPSDSYRDRMFTTSIAKLPGVKHIEGYDYTEVIEKAKSLPDLEERPGAYKLRTGFSTSVVASLADKIKELVEAGKIKHFLVVGGCDVPFKRNEYYREFVQKLPKETVVITLACGKFRINDLDLGDIEGIPRLIDVGQCNDTIVAIEIAEALAKTFDVPVTELPLTLVLTWMEQKAVAILWTLLALGLKNIYVGPVLPAWVNEDILKVLTTEFGLKTISEPENDIKEILKV</sequence>
<feature type="binding site" evidence="6">
    <location>
        <position position="165"/>
    </location>
    <ligand>
        <name>hybrid [4Fe-2O-2S] cluster</name>
        <dbReference type="ChEBI" id="CHEBI:60519"/>
    </ligand>
</feature>
<name>B9K9E6_THENN</name>
<dbReference type="GO" id="GO:0046872">
    <property type="term" value="F:metal ion binding"/>
    <property type="evidence" value="ECO:0007669"/>
    <property type="project" value="UniProtKB-KW"/>
</dbReference>
<keyword evidence="1 6" id="KW-0963">Cytoplasm</keyword>
<keyword evidence="3 6" id="KW-0560">Oxidoreductase</keyword>
<feature type="binding site" evidence="6">
    <location>
        <position position="385"/>
    </location>
    <ligand>
        <name>hybrid [4Fe-2O-2S] cluster</name>
        <dbReference type="ChEBI" id="CHEBI:60519"/>
    </ligand>
</feature>
<dbReference type="EC" id="1.7.99.1" evidence="6"/>
<dbReference type="KEGG" id="tna:CTN_1403"/>
<accession>B9K9E6</accession>
<feature type="binding site" evidence="6">
    <location>
        <position position="18"/>
    </location>
    <ligand>
        <name>[4Fe-4S] cluster</name>
        <dbReference type="ChEBI" id="CHEBI:49883"/>
    </ligand>
</feature>
<feature type="binding site" evidence="6">
    <location>
        <position position="383"/>
    </location>
    <ligand>
        <name>hybrid [4Fe-2O-2S] cluster</name>
        <dbReference type="ChEBI" id="CHEBI:60519"/>
    </ligand>
</feature>
<dbReference type="PANTHER" id="PTHR30109:SF0">
    <property type="entry name" value="HYDROXYLAMINE REDUCTASE"/>
    <property type="match status" value="1"/>
</dbReference>
<dbReference type="AlphaFoldDB" id="B9K9E6"/>
<evidence type="ECO:0000256" key="1">
    <source>
        <dbReference type="ARBA" id="ARBA00022490"/>
    </source>
</evidence>
<feature type="binding site" evidence="6">
    <location>
        <position position="349"/>
    </location>
    <ligand>
        <name>hybrid [4Fe-2O-2S] cluster</name>
        <dbReference type="ChEBI" id="CHEBI:60519"/>
    </ligand>
</feature>
<evidence type="ECO:0000256" key="3">
    <source>
        <dbReference type="ARBA" id="ARBA00023002"/>
    </source>
</evidence>
<dbReference type="InterPro" id="IPR016099">
    <property type="entry name" value="Prismane-like_a/b-sand"/>
</dbReference>
<dbReference type="InterPro" id="IPR004137">
    <property type="entry name" value="HCP/CODH"/>
</dbReference>
<evidence type="ECO:0000256" key="6">
    <source>
        <dbReference type="HAMAP-Rule" id="MF_00069"/>
    </source>
</evidence>
<comment type="catalytic activity">
    <reaction evidence="6">
        <text>A + NH4(+) + H2O = hydroxylamine + AH2 + H(+)</text>
        <dbReference type="Rhea" id="RHEA:22052"/>
        <dbReference type="ChEBI" id="CHEBI:13193"/>
        <dbReference type="ChEBI" id="CHEBI:15377"/>
        <dbReference type="ChEBI" id="CHEBI:15378"/>
        <dbReference type="ChEBI" id="CHEBI:15429"/>
        <dbReference type="ChEBI" id="CHEBI:17499"/>
        <dbReference type="ChEBI" id="CHEBI:28938"/>
        <dbReference type="EC" id="1.7.99.1"/>
    </reaction>
</comment>
<comment type="cofactor">
    <cofactor evidence="6">
        <name>hybrid [4Fe-2O-2S] cluster</name>
        <dbReference type="ChEBI" id="CHEBI:60519"/>
    </cofactor>
    <text evidence="6">Binds 1 hybrid [4Fe-2O-2S] cluster.</text>
</comment>
<dbReference type="InterPro" id="IPR010048">
    <property type="entry name" value="Hydroxylam_reduct"/>
</dbReference>
<protein>
    <recommendedName>
        <fullName evidence="6">Hydroxylamine reductase</fullName>
        <ecNumber evidence="6">1.7.99.1</ecNumber>
    </recommendedName>
    <alternativeName>
        <fullName evidence="6">Hybrid-cluster protein</fullName>
        <shortName evidence="6">HCP</shortName>
    </alternativeName>
    <alternativeName>
        <fullName evidence="6">Prismane protein</fullName>
    </alternativeName>
</protein>
<keyword evidence="5 6" id="KW-0411">Iron-sulfur</keyword>
<keyword evidence="4 6" id="KW-0408">Iron</keyword>
<dbReference type="Gene3D" id="1.20.1270.20">
    <property type="match status" value="1"/>
</dbReference>
<feature type="modified residue" description="Cysteine persulfide" evidence="6">
    <location>
        <position position="296"/>
    </location>
</feature>
<evidence type="ECO:0000313" key="7">
    <source>
        <dbReference type="EMBL" id="ACM23579.1"/>
    </source>
</evidence>
<gene>
    <name evidence="6" type="primary">hcp</name>
    <name evidence="7" type="ordered locus">CTN_1403</name>
</gene>
<feature type="binding site" evidence="6">
    <location>
        <position position="15"/>
    </location>
    <ligand>
        <name>[4Fe-4S] cluster</name>
        <dbReference type="ChEBI" id="CHEBI:49883"/>
    </ligand>
</feature>
<evidence type="ECO:0000256" key="4">
    <source>
        <dbReference type="ARBA" id="ARBA00023004"/>
    </source>
</evidence>
<dbReference type="CDD" id="cd01914">
    <property type="entry name" value="HCP"/>
    <property type="match status" value="1"/>
</dbReference>
<feature type="binding site" evidence="6">
    <location>
        <position position="209"/>
    </location>
    <ligand>
        <name>hybrid [4Fe-2O-2S] cluster</name>
        <dbReference type="ChEBI" id="CHEBI:60519"/>
    </ligand>
</feature>
<dbReference type="GO" id="GO:0042542">
    <property type="term" value="P:response to hydrogen peroxide"/>
    <property type="evidence" value="ECO:0007669"/>
    <property type="project" value="TreeGrafter"/>
</dbReference>
<dbReference type="Pfam" id="PF03063">
    <property type="entry name" value="Prismane"/>
    <property type="match status" value="1"/>
</dbReference>
<keyword evidence="6" id="KW-0004">4Fe-4S</keyword>
<feature type="binding site" evidence="6">
    <location>
        <position position="33"/>
    </location>
    <ligand>
        <name>[4Fe-4S] cluster</name>
        <dbReference type="ChEBI" id="CHEBI:49883"/>
    </ligand>
</feature>
<organism evidence="7 8">
    <name type="scientific">Thermotoga neapolitana (strain ATCC 49049 / DSM 4359 / NBRC 107923 / NS-E)</name>
    <dbReference type="NCBI Taxonomy" id="309803"/>
    <lineage>
        <taxon>Bacteria</taxon>
        <taxon>Thermotogati</taxon>
        <taxon>Thermotogota</taxon>
        <taxon>Thermotogae</taxon>
        <taxon>Thermotogales</taxon>
        <taxon>Thermotogaceae</taxon>
        <taxon>Thermotoga</taxon>
    </lineage>
</organism>
<dbReference type="HAMAP" id="MF_00069">
    <property type="entry name" value="Hydroxylam_reduct"/>
    <property type="match status" value="1"/>
</dbReference>
<dbReference type="HOGENOM" id="CLU_038344_0_0_0"/>
<dbReference type="GO" id="GO:0004601">
    <property type="term" value="F:peroxidase activity"/>
    <property type="evidence" value="ECO:0007669"/>
    <property type="project" value="TreeGrafter"/>
</dbReference>
<evidence type="ECO:0000313" key="8">
    <source>
        <dbReference type="Proteomes" id="UP000000445"/>
    </source>
</evidence>
<dbReference type="InterPro" id="IPR011254">
    <property type="entry name" value="Prismane-like_sf"/>
</dbReference>
<feature type="binding site" description="via persulfide group" evidence="6">
    <location>
        <position position="296"/>
    </location>
    <ligand>
        <name>hybrid [4Fe-2O-2S] cluster</name>
        <dbReference type="ChEBI" id="CHEBI:60519"/>
    </ligand>
</feature>
<keyword evidence="8" id="KW-1185">Reference proteome</keyword>
<comment type="similarity">
    <text evidence="6">Belongs to the HCP family.</text>
</comment>
<dbReference type="NCBIfam" id="NF003658">
    <property type="entry name" value="PRK05290.1"/>
    <property type="match status" value="1"/>
</dbReference>
<dbReference type="STRING" id="309803.CTN_1403"/>
<evidence type="ECO:0000256" key="2">
    <source>
        <dbReference type="ARBA" id="ARBA00022723"/>
    </source>
</evidence>
<dbReference type="EMBL" id="CP000916">
    <property type="protein sequence ID" value="ACM23579.1"/>
    <property type="molecule type" value="Genomic_DNA"/>
</dbReference>
<dbReference type="SUPFAM" id="SSF56821">
    <property type="entry name" value="Prismane protein-like"/>
    <property type="match status" value="1"/>
</dbReference>
<reference evidence="7 8" key="1">
    <citation type="journal article" date="2009" name="Biosci. Biotechnol. Biochem.">
        <title>WeGAS: a web-based microbial genome annotation system.</title>
        <authorList>
            <person name="Lee D."/>
            <person name="Seo H."/>
            <person name="Park C."/>
            <person name="Park K."/>
        </authorList>
    </citation>
    <scope>NUCLEOTIDE SEQUENCE [LARGE SCALE GENOMIC DNA]</scope>
    <source>
        <strain evidence="8">ATCC 49049 / DSM 4359 / NBRC 107923 / NS-E</strain>
    </source>
</reference>
<comment type="function">
    <text evidence="6">Catalyzes the reduction of hydroxylamine to form NH(3) and H(2)O.</text>
</comment>
<comment type="subcellular location">
    <subcellularLocation>
        <location evidence="6">Cytoplasm</location>
    </subcellularLocation>
</comment>